<name>A0A1C7M0Q8_GRIFR</name>
<dbReference type="AlphaFoldDB" id="A0A1C7M0Q8"/>
<dbReference type="OrthoDB" id="2800503at2759"/>
<accession>A0A1C7M0Q8</accession>
<evidence type="ECO:0000313" key="2">
    <source>
        <dbReference type="Proteomes" id="UP000092993"/>
    </source>
</evidence>
<protein>
    <submittedName>
        <fullName evidence="1">Uncharacterized protein</fullName>
    </submittedName>
</protein>
<evidence type="ECO:0000313" key="1">
    <source>
        <dbReference type="EMBL" id="OBZ69996.1"/>
    </source>
</evidence>
<dbReference type="Proteomes" id="UP000092993">
    <property type="component" value="Unassembled WGS sequence"/>
</dbReference>
<keyword evidence="2" id="KW-1185">Reference proteome</keyword>
<gene>
    <name evidence="1" type="ORF">A0H81_10501</name>
</gene>
<organism evidence="1 2">
    <name type="scientific">Grifola frondosa</name>
    <name type="common">Maitake</name>
    <name type="synonym">Polyporus frondosus</name>
    <dbReference type="NCBI Taxonomy" id="5627"/>
    <lineage>
        <taxon>Eukaryota</taxon>
        <taxon>Fungi</taxon>
        <taxon>Dikarya</taxon>
        <taxon>Basidiomycota</taxon>
        <taxon>Agaricomycotina</taxon>
        <taxon>Agaricomycetes</taxon>
        <taxon>Polyporales</taxon>
        <taxon>Grifolaceae</taxon>
        <taxon>Grifola</taxon>
    </lineage>
</organism>
<dbReference type="EMBL" id="LUGG01000015">
    <property type="protein sequence ID" value="OBZ69996.1"/>
    <property type="molecule type" value="Genomic_DNA"/>
</dbReference>
<comment type="caution">
    <text evidence="1">The sequence shown here is derived from an EMBL/GenBank/DDBJ whole genome shotgun (WGS) entry which is preliminary data.</text>
</comment>
<proteinExistence type="predicted"/>
<sequence length="161" mass="17483">MKKLAPAWEALEATREDLQAQAESTHELVSKIQETLGQAQDCCKAASEGTDRIVAAASAPQTVAKAEAALQLMREDEIEVPATLKFTSASCLRNGGVIYEVARADDALWLRRDEVQRAFLDSFGGQAIIRTRAYNVIAEYLPIAFDPASAAHLEDAEQFSG</sequence>
<reference evidence="1 2" key="1">
    <citation type="submission" date="2016-03" db="EMBL/GenBank/DDBJ databases">
        <title>Whole genome sequencing of Grifola frondosa 9006-11.</title>
        <authorList>
            <person name="Min B."/>
            <person name="Park H."/>
            <person name="Kim J.-G."/>
            <person name="Cho H."/>
            <person name="Oh Y.-L."/>
            <person name="Kong W.-S."/>
            <person name="Choi I.-G."/>
        </authorList>
    </citation>
    <scope>NUCLEOTIDE SEQUENCE [LARGE SCALE GENOMIC DNA]</scope>
    <source>
        <strain evidence="1 2">9006-11</strain>
    </source>
</reference>